<keyword evidence="4 5" id="KW-0963">Cytoplasm</keyword>
<dbReference type="RefSeq" id="WP_241444973.1">
    <property type="nucleotide sequence ID" value="NZ_BSUJ01000001.1"/>
</dbReference>
<evidence type="ECO:0000256" key="4">
    <source>
        <dbReference type="ARBA" id="ARBA00022490"/>
    </source>
</evidence>
<gene>
    <name evidence="5" type="primary">recX</name>
    <name evidence="10" type="ORF">GCM10025862_21510</name>
</gene>
<dbReference type="PANTHER" id="PTHR33602:SF1">
    <property type="entry name" value="REGULATORY PROTEIN RECX FAMILY PROTEIN"/>
    <property type="match status" value="1"/>
</dbReference>
<feature type="domain" description="RecX first three-helical" evidence="9">
    <location>
        <begin position="72"/>
        <end position="111"/>
    </location>
</feature>
<evidence type="ECO:0000256" key="6">
    <source>
        <dbReference type="SAM" id="MobiDB-lite"/>
    </source>
</evidence>
<protein>
    <recommendedName>
        <fullName evidence="3 5">Regulatory protein RecX</fullName>
    </recommendedName>
</protein>
<dbReference type="Pfam" id="PF21981">
    <property type="entry name" value="RecX_HTH3"/>
    <property type="match status" value="1"/>
</dbReference>
<evidence type="ECO:0000259" key="8">
    <source>
        <dbReference type="Pfam" id="PF21981"/>
    </source>
</evidence>
<name>A0ABQ6HRF4_9MICO</name>
<dbReference type="InterPro" id="IPR003783">
    <property type="entry name" value="Regulatory_RecX"/>
</dbReference>
<dbReference type="Pfam" id="PF21982">
    <property type="entry name" value="RecX_HTH1"/>
    <property type="match status" value="1"/>
</dbReference>
<dbReference type="InterPro" id="IPR053925">
    <property type="entry name" value="RecX_HTH_3rd"/>
</dbReference>
<keyword evidence="11" id="KW-1185">Reference proteome</keyword>
<reference evidence="11" key="1">
    <citation type="journal article" date="2019" name="Int. J. Syst. Evol. Microbiol.">
        <title>The Global Catalogue of Microorganisms (GCM) 10K type strain sequencing project: providing services to taxonomists for standard genome sequencing and annotation.</title>
        <authorList>
            <consortium name="The Broad Institute Genomics Platform"/>
            <consortium name="The Broad Institute Genome Sequencing Center for Infectious Disease"/>
            <person name="Wu L."/>
            <person name="Ma J."/>
        </authorList>
    </citation>
    <scope>NUCLEOTIDE SEQUENCE [LARGE SCALE GENOMIC DNA]</scope>
    <source>
        <strain evidence="11">NBRC 105830</strain>
    </source>
</reference>
<dbReference type="HAMAP" id="MF_01114">
    <property type="entry name" value="RecX"/>
    <property type="match status" value="1"/>
</dbReference>
<dbReference type="InterPro" id="IPR053924">
    <property type="entry name" value="RecX_HTH_2nd"/>
</dbReference>
<dbReference type="Proteomes" id="UP001157109">
    <property type="component" value="Unassembled WGS sequence"/>
</dbReference>
<sequence length="225" mass="24608">MTGVRRHLSVVPEPAPAARPEPARAAVRERARARRDHPVATPARRAGGQPGSKPEITPDVEHDIEPQAEEVARAIVLKALADSAKSRSQLRALLRRRGCADEVAEYVLDRLGDVGLVDDSAYAQAAIRSGIERKGLARAGLAHDLRRRGVASEVVDEVLDEVDPAMERRTARRLVDKKLRTMHGLGVDVQTRRLAGMLARKGYPSSLAYEVIRDAIADSPEYLPD</sequence>
<evidence type="ECO:0000313" key="10">
    <source>
        <dbReference type="EMBL" id="GMA20130.1"/>
    </source>
</evidence>
<evidence type="ECO:0000259" key="7">
    <source>
        <dbReference type="Pfam" id="PF02631"/>
    </source>
</evidence>
<evidence type="ECO:0000313" key="11">
    <source>
        <dbReference type="Proteomes" id="UP001157109"/>
    </source>
</evidence>
<feature type="region of interest" description="Disordered" evidence="6">
    <location>
        <begin position="1"/>
        <end position="59"/>
    </location>
</feature>
<dbReference type="Pfam" id="PF02631">
    <property type="entry name" value="RecX_HTH2"/>
    <property type="match status" value="1"/>
</dbReference>
<evidence type="ECO:0000256" key="2">
    <source>
        <dbReference type="ARBA" id="ARBA00009695"/>
    </source>
</evidence>
<proteinExistence type="inferred from homology"/>
<feature type="domain" description="RecX third three-helical" evidence="8">
    <location>
        <begin position="170"/>
        <end position="212"/>
    </location>
</feature>
<dbReference type="PANTHER" id="PTHR33602">
    <property type="entry name" value="REGULATORY PROTEIN RECX FAMILY PROTEIN"/>
    <property type="match status" value="1"/>
</dbReference>
<dbReference type="Gene3D" id="1.10.10.10">
    <property type="entry name" value="Winged helix-like DNA-binding domain superfamily/Winged helix DNA-binding domain"/>
    <property type="match status" value="1"/>
</dbReference>
<comment type="subcellular location">
    <subcellularLocation>
        <location evidence="1 5">Cytoplasm</location>
    </subcellularLocation>
</comment>
<organism evidence="10 11">
    <name type="scientific">Arsenicicoccus piscis</name>
    <dbReference type="NCBI Taxonomy" id="673954"/>
    <lineage>
        <taxon>Bacteria</taxon>
        <taxon>Bacillati</taxon>
        <taxon>Actinomycetota</taxon>
        <taxon>Actinomycetes</taxon>
        <taxon>Micrococcales</taxon>
        <taxon>Intrasporangiaceae</taxon>
        <taxon>Arsenicicoccus</taxon>
    </lineage>
</organism>
<feature type="domain" description="RecX second three-helical" evidence="7">
    <location>
        <begin position="118"/>
        <end position="159"/>
    </location>
</feature>
<dbReference type="InterPro" id="IPR053926">
    <property type="entry name" value="RecX_HTH_1st"/>
</dbReference>
<comment type="function">
    <text evidence="5">Modulates RecA activity.</text>
</comment>
<evidence type="ECO:0000256" key="5">
    <source>
        <dbReference type="HAMAP-Rule" id="MF_01114"/>
    </source>
</evidence>
<evidence type="ECO:0000259" key="9">
    <source>
        <dbReference type="Pfam" id="PF21982"/>
    </source>
</evidence>
<comment type="similarity">
    <text evidence="2 5">Belongs to the RecX family.</text>
</comment>
<comment type="caution">
    <text evidence="10">The sequence shown here is derived from an EMBL/GenBank/DDBJ whole genome shotgun (WGS) entry which is preliminary data.</text>
</comment>
<accession>A0ABQ6HRF4</accession>
<evidence type="ECO:0000256" key="3">
    <source>
        <dbReference type="ARBA" id="ARBA00018111"/>
    </source>
</evidence>
<dbReference type="EMBL" id="BSUJ01000001">
    <property type="protein sequence ID" value="GMA20130.1"/>
    <property type="molecule type" value="Genomic_DNA"/>
</dbReference>
<dbReference type="InterPro" id="IPR036388">
    <property type="entry name" value="WH-like_DNA-bd_sf"/>
</dbReference>
<evidence type="ECO:0000256" key="1">
    <source>
        <dbReference type="ARBA" id="ARBA00004496"/>
    </source>
</evidence>